<evidence type="ECO:0000313" key="10">
    <source>
        <dbReference type="EMBL" id="WAQ97438.1"/>
    </source>
</evidence>
<proteinExistence type="inferred from homology"/>
<evidence type="ECO:0000256" key="5">
    <source>
        <dbReference type="ARBA" id="ARBA00022763"/>
    </source>
</evidence>
<name>A0ABY7DMZ4_MYAAR</name>
<keyword evidence="5" id="KW-0227">DNA damage</keyword>
<dbReference type="InterPro" id="IPR011034">
    <property type="entry name" value="Formyl_transferase-like_C_sf"/>
</dbReference>
<reference evidence="10" key="1">
    <citation type="submission" date="2022-11" db="EMBL/GenBank/DDBJ databases">
        <title>Centuries of genome instability and evolution in soft-shell clam transmissible cancer (bioRxiv).</title>
        <authorList>
            <person name="Hart S.F.M."/>
            <person name="Yonemitsu M.A."/>
            <person name="Giersch R.M."/>
            <person name="Beal B.F."/>
            <person name="Arriagada G."/>
            <person name="Davis B.W."/>
            <person name="Ostrander E.A."/>
            <person name="Goff S.P."/>
            <person name="Metzger M.J."/>
        </authorList>
    </citation>
    <scope>NUCLEOTIDE SEQUENCE</scope>
    <source>
        <strain evidence="10">MELC-2E11</strain>
        <tissue evidence="10">Siphon/mantle</tissue>
    </source>
</reference>
<dbReference type="SUPFAM" id="SSF50486">
    <property type="entry name" value="FMT C-terminal domain-like"/>
    <property type="match status" value="1"/>
</dbReference>
<organism evidence="10 11">
    <name type="scientific">Mya arenaria</name>
    <name type="common">Soft-shell clam</name>
    <dbReference type="NCBI Taxonomy" id="6604"/>
    <lineage>
        <taxon>Eukaryota</taxon>
        <taxon>Metazoa</taxon>
        <taxon>Spiralia</taxon>
        <taxon>Lophotrochozoa</taxon>
        <taxon>Mollusca</taxon>
        <taxon>Bivalvia</taxon>
        <taxon>Autobranchia</taxon>
        <taxon>Heteroconchia</taxon>
        <taxon>Euheterodonta</taxon>
        <taxon>Imparidentia</taxon>
        <taxon>Neoheterodontei</taxon>
        <taxon>Myida</taxon>
        <taxon>Myoidea</taxon>
        <taxon>Myidae</taxon>
        <taxon>Mya</taxon>
    </lineage>
</organism>
<dbReference type="EC" id="3.2.2.21" evidence="4"/>
<dbReference type="InterPro" id="IPR036995">
    <property type="entry name" value="MPG_sf"/>
</dbReference>
<dbReference type="InterPro" id="IPR003180">
    <property type="entry name" value="MPG"/>
</dbReference>
<evidence type="ECO:0000256" key="2">
    <source>
        <dbReference type="ARBA" id="ARBA00002421"/>
    </source>
</evidence>
<evidence type="ECO:0000256" key="4">
    <source>
        <dbReference type="ARBA" id="ARBA00012000"/>
    </source>
</evidence>
<gene>
    <name evidence="10" type="ORF">MAR_030128</name>
</gene>
<dbReference type="Proteomes" id="UP001164746">
    <property type="component" value="Chromosome 2"/>
</dbReference>
<feature type="region of interest" description="Disordered" evidence="9">
    <location>
        <begin position="1"/>
        <end position="23"/>
    </location>
</feature>
<accession>A0ABY7DMZ4</accession>
<dbReference type="PANTHER" id="PTHR10429">
    <property type="entry name" value="DNA-3-METHYLADENINE GLYCOSYLASE"/>
    <property type="match status" value="1"/>
</dbReference>
<feature type="region of interest" description="Disordered" evidence="9">
    <location>
        <begin position="60"/>
        <end position="87"/>
    </location>
</feature>
<dbReference type="EMBL" id="CP111013">
    <property type="protein sequence ID" value="WAQ97438.1"/>
    <property type="molecule type" value="Genomic_DNA"/>
</dbReference>
<evidence type="ECO:0000256" key="8">
    <source>
        <dbReference type="ARBA" id="ARBA00033426"/>
    </source>
</evidence>
<evidence type="ECO:0000256" key="6">
    <source>
        <dbReference type="ARBA" id="ARBA00022801"/>
    </source>
</evidence>
<protein>
    <recommendedName>
        <fullName evidence="4">DNA-3-methyladenine glycosylase II</fullName>
        <ecNumber evidence="4">3.2.2.21</ecNumber>
    </recommendedName>
    <alternativeName>
        <fullName evidence="8">3-methyladenine DNA glycosidase</fullName>
    </alternativeName>
</protein>
<dbReference type="NCBIfam" id="TIGR00567">
    <property type="entry name" value="3mg"/>
    <property type="match status" value="1"/>
</dbReference>
<keyword evidence="11" id="KW-1185">Reference proteome</keyword>
<dbReference type="Pfam" id="PF02245">
    <property type="entry name" value="Pur_DNA_glyco"/>
    <property type="match status" value="1"/>
</dbReference>
<feature type="compositionally biased region" description="Basic residues" evidence="9">
    <location>
        <begin position="1"/>
        <end position="15"/>
    </location>
</feature>
<sequence length="311" mass="33986">MTSKRAQRVVKRKSNKKQESCSLKKAKIMASNGAVTSKLISSGDGDSEASDDYKVEVMDSTTVGQERDPVTVGKKRQGAASEESKAGEVGGGLHAVGEKLAFTFFDRTCQDLAIDLLGQKIVTMIDGKRVSGTIVETEVYLGGEDKAAHSYQGKRTARNEAMYMGPGTAYVYNIYGMYCCINISSQGDGAAVLVRALQPTENLKVMDQRRTLGKPGASFMKNNGKGLCNGPSKLCQALGITKDKVNQTLFYTSDHVWLERGHDVDPCTVVKCSRINIDYAEDWKDKPLRFYVLGNQYVSVRNKEAEANMSS</sequence>
<dbReference type="CDD" id="cd00540">
    <property type="entry name" value="AAG"/>
    <property type="match status" value="1"/>
</dbReference>
<evidence type="ECO:0000256" key="9">
    <source>
        <dbReference type="SAM" id="MobiDB-lite"/>
    </source>
</evidence>
<comment type="function">
    <text evidence="2">Hydrolysis of the deoxyribose N-glycosidic bond to excise 3-methyladenine, and 7-methylguanine from the damaged DNA polymer formed by alkylation lesions.</text>
</comment>
<keyword evidence="6" id="KW-0378">Hydrolase</keyword>
<evidence type="ECO:0000256" key="7">
    <source>
        <dbReference type="ARBA" id="ARBA00023204"/>
    </source>
</evidence>
<comment type="catalytic activity">
    <reaction evidence="1">
        <text>Hydrolysis of alkylated DNA, releasing 3-methyladenine, 3-methylguanine, 7-methylguanine and 7-methyladenine.</text>
        <dbReference type="EC" id="3.2.2.21"/>
    </reaction>
</comment>
<evidence type="ECO:0000256" key="1">
    <source>
        <dbReference type="ARBA" id="ARBA00000086"/>
    </source>
</evidence>
<keyword evidence="7" id="KW-0234">DNA repair</keyword>
<dbReference type="Gene3D" id="3.10.300.10">
    <property type="entry name" value="Methylpurine-DNA glycosylase (MPG)"/>
    <property type="match status" value="1"/>
</dbReference>
<dbReference type="HAMAP" id="MF_00527">
    <property type="entry name" value="3MGH"/>
    <property type="match status" value="1"/>
</dbReference>
<dbReference type="PANTHER" id="PTHR10429:SF0">
    <property type="entry name" value="DNA-3-METHYLADENINE GLYCOSYLASE"/>
    <property type="match status" value="1"/>
</dbReference>
<evidence type="ECO:0000313" key="11">
    <source>
        <dbReference type="Proteomes" id="UP001164746"/>
    </source>
</evidence>
<evidence type="ECO:0000256" key="3">
    <source>
        <dbReference type="ARBA" id="ARBA00009232"/>
    </source>
</evidence>
<comment type="similarity">
    <text evidence="3">Belongs to the DNA glycosylase MPG family.</text>
</comment>